<organism evidence="6 7">
    <name type="scientific">Hondaea fermentalgiana</name>
    <dbReference type="NCBI Taxonomy" id="2315210"/>
    <lineage>
        <taxon>Eukaryota</taxon>
        <taxon>Sar</taxon>
        <taxon>Stramenopiles</taxon>
        <taxon>Bigyra</taxon>
        <taxon>Labyrinthulomycetes</taxon>
        <taxon>Thraustochytrida</taxon>
        <taxon>Thraustochytriidae</taxon>
        <taxon>Hondaea</taxon>
    </lineage>
</organism>
<proteinExistence type="predicted"/>
<evidence type="ECO:0000256" key="3">
    <source>
        <dbReference type="ARBA" id="ARBA00022691"/>
    </source>
</evidence>
<keyword evidence="3" id="KW-0949">S-adenosyl-L-methionine</keyword>
<evidence type="ECO:0000256" key="1">
    <source>
        <dbReference type="ARBA" id="ARBA00022603"/>
    </source>
</evidence>
<dbReference type="EMBL" id="BEYU01000056">
    <property type="protein sequence ID" value="GBG29350.1"/>
    <property type="molecule type" value="Genomic_DNA"/>
</dbReference>
<protein>
    <submittedName>
        <fullName evidence="6">Histone-lysine N-methyltransferase setd3</fullName>
    </submittedName>
</protein>
<evidence type="ECO:0000256" key="2">
    <source>
        <dbReference type="ARBA" id="ARBA00022679"/>
    </source>
</evidence>
<reference evidence="6 7" key="1">
    <citation type="submission" date="2017-12" db="EMBL/GenBank/DDBJ databases">
        <title>Sequencing, de novo assembly and annotation of complete genome of a new Thraustochytrid species, strain FCC1311.</title>
        <authorList>
            <person name="Sedici K."/>
            <person name="Godart F."/>
            <person name="Aiese Cigliano R."/>
            <person name="Sanseverino W."/>
            <person name="Barakat M."/>
            <person name="Ortet P."/>
            <person name="Marechal E."/>
            <person name="Cagnac O."/>
            <person name="Amato A."/>
        </authorList>
    </citation>
    <scope>NUCLEOTIDE SEQUENCE [LARGE SCALE GENOMIC DNA]</scope>
</reference>
<feature type="region of interest" description="Disordered" evidence="4">
    <location>
        <begin position="1"/>
        <end position="22"/>
    </location>
</feature>
<dbReference type="InParanoid" id="A0A2R5GEH5"/>
<dbReference type="SUPFAM" id="SSF82199">
    <property type="entry name" value="SET domain"/>
    <property type="match status" value="2"/>
</dbReference>
<keyword evidence="7" id="KW-1185">Reference proteome</keyword>
<dbReference type="CDD" id="cd10527">
    <property type="entry name" value="SET_LSMT"/>
    <property type="match status" value="2"/>
</dbReference>
<evidence type="ECO:0000256" key="4">
    <source>
        <dbReference type="SAM" id="MobiDB-lite"/>
    </source>
</evidence>
<dbReference type="Proteomes" id="UP000241890">
    <property type="component" value="Unassembled WGS sequence"/>
</dbReference>
<dbReference type="PANTHER" id="PTHR13271:SF151">
    <property type="entry name" value="SET DOMAIN-CONTAINING PROTEIN 4"/>
    <property type="match status" value="1"/>
</dbReference>
<keyword evidence="1 6" id="KW-0489">Methyltransferase</keyword>
<dbReference type="InterPro" id="IPR046341">
    <property type="entry name" value="SET_dom_sf"/>
</dbReference>
<accession>A0A2R5GEH5</accession>
<dbReference type="InterPro" id="IPR036464">
    <property type="entry name" value="Rubisco_LSMT_subst-bd_sf"/>
</dbReference>
<evidence type="ECO:0000313" key="7">
    <source>
        <dbReference type="Proteomes" id="UP000241890"/>
    </source>
</evidence>
<comment type="caution">
    <text evidence="6">The sequence shown here is derived from an EMBL/GenBank/DDBJ whole genome shotgun (WGS) entry which is preliminary data.</text>
</comment>
<name>A0A2R5GEH5_9STRA</name>
<evidence type="ECO:0000259" key="5">
    <source>
        <dbReference type="PROSITE" id="PS50280"/>
    </source>
</evidence>
<dbReference type="PROSITE" id="PS50280">
    <property type="entry name" value="SET"/>
    <property type="match status" value="1"/>
</dbReference>
<dbReference type="Gene3D" id="3.90.1420.10">
    <property type="entry name" value="Rubisco LSMT, substrate-binding domain"/>
    <property type="match status" value="1"/>
</dbReference>
<sequence length="859" mass="96166">MDERVHDELNENFTQTSHRRHGPARASTEFLAWFEQNGGRATHVDLASFEDFGRGVRASDTVLEGQEVLRVPLNSVICAKTVQHASKGGARLASSFSTKTDKVVAAFLLLEKAKGEDSLWASYLRVLPEFVPSAWLAPPEILKELHDEHLEGRLRNFRRILDAEHSQLVKTLALALKEDNVPAEAHTDALSLNAFYWATAIVDSRAITISGQKYLVPFVDMFNYKAHMRPRQHANGDFFEAHHKLERNDFVVFADRNVQAGQQVFMDYGDNPSEVYLTYHGFVPDHNPFDCAIVAASLPASLEAGEAGEQRSRLLNTLRIGTTVRECLRWNTVDRTWAQSKLAILDRVAQLSDEDVAACVKDLDAASGQNEISQIARKCLAGTQERRSTLVDHVKAAQPSYPLEEDIAKLSAAIEADDTFAALILSHRVAQRTALSHLLGFLENKVMPPHPIVPSLEEAAASLKDYGLPPADYLANEPPLETQVARLNSWVKEQAFPVVKVEAATVPHLRVGTIVTEDLAAEDPYLIIPKDLVMDVRTATESKVYPFIFHLCENLGIPDPFHELMIFLMFEYFVEGPRSVWWPYLSLLPRPDEFMAPSFFSEEDLAILEGHQTQSEAIKNRDQVRARFGRVKPFLESEGVLSFLPASVFTVENYFWAHAILDSRGIWWQGQRHLVPLLDMVNCKAGGARPHETFVNTTLASAVTRAPQMYKAGDQLFEDYGQPNHIYFLYHGFSLENNAYDCFRVTIDLNERQRKALANFEFGGNMRRVRAEKHPFCVHAPLRGAANQGLTAALGTSSASLSPVTDQIKEALSAMPTTLEEDERKLAEASTHGLSDRAQSALLFIIREKRLLHALLEDA</sequence>
<gene>
    <name evidence="6" type="ORF">FCC1311_055722</name>
</gene>
<dbReference type="SUPFAM" id="SSF81822">
    <property type="entry name" value="RuBisCo LSMT C-terminal, substrate-binding domain"/>
    <property type="match status" value="1"/>
</dbReference>
<dbReference type="InterPro" id="IPR001214">
    <property type="entry name" value="SET_dom"/>
</dbReference>
<dbReference type="PANTHER" id="PTHR13271">
    <property type="entry name" value="UNCHARACTERIZED PUTATIVE METHYLTRANSFERASE"/>
    <property type="match status" value="1"/>
</dbReference>
<dbReference type="GO" id="GO:0032259">
    <property type="term" value="P:methylation"/>
    <property type="evidence" value="ECO:0007669"/>
    <property type="project" value="UniProtKB-KW"/>
</dbReference>
<dbReference type="InterPro" id="IPR050600">
    <property type="entry name" value="SETD3_SETD6_MTase"/>
</dbReference>
<feature type="domain" description="SET" evidence="5">
    <location>
        <begin position="42"/>
        <end position="269"/>
    </location>
</feature>
<dbReference type="AlphaFoldDB" id="A0A2R5GEH5"/>
<dbReference type="Gene3D" id="3.90.1410.10">
    <property type="entry name" value="set domain protein methyltransferase, domain 1"/>
    <property type="match status" value="2"/>
</dbReference>
<dbReference type="OrthoDB" id="441812at2759"/>
<dbReference type="GO" id="GO:0016279">
    <property type="term" value="F:protein-lysine N-methyltransferase activity"/>
    <property type="evidence" value="ECO:0007669"/>
    <property type="project" value="TreeGrafter"/>
</dbReference>
<evidence type="ECO:0000313" key="6">
    <source>
        <dbReference type="EMBL" id="GBG29350.1"/>
    </source>
</evidence>
<keyword evidence="2 6" id="KW-0808">Transferase</keyword>